<feature type="region of interest" description="Disordered" evidence="1">
    <location>
        <begin position="108"/>
        <end position="139"/>
    </location>
</feature>
<protein>
    <submittedName>
        <fullName evidence="2">Uncharacterized protein</fullName>
    </submittedName>
</protein>
<sequence length="284" mass="32360">MRVLEEIWKEDLEETTAEILCGVPIRLPGEFLSPIVDSPVTFTFVGKLRESSAPPDECTQEKSPTPYEGPFRLLHRTEKTFKIDKHGKGLTVNIERVKPVDVLHVCDNTGHSASESPAQQSASAETPGDVTRPETVKTTDDTIYHVEDLTQSDCRIHVRETTQHPYCQCAEYRAENIGSLEDMCSLAGGFRDRVCNGFYRAKAIVKHRPDIQKRVPRRKETIFLAVLVGVVDPFVLAEPTRPLRRRCGRNQLCKIPERKNVERETDRFRKEEEKYKADGKNAKR</sequence>
<comment type="caution">
    <text evidence="2">The sequence shown here is derived from an EMBL/GenBank/DDBJ whole genome shotgun (WGS) entry which is preliminary data.</text>
</comment>
<dbReference type="Proteomes" id="UP000807504">
    <property type="component" value="Unassembled WGS sequence"/>
</dbReference>
<evidence type="ECO:0000313" key="3">
    <source>
        <dbReference type="Proteomes" id="UP000807504"/>
    </source>
</evidence>
<feature type="region of interest" description="Disordered" evidence="1">
    <location>
        <begin position="261"/>
        <end position="284"/>
    </location>
</feature>
<organism evidence="2 3">
    <name type="scientific">Argiope bruennichi</name>
    <name type="common">Wasp spider</name>
    <name type="synonym">Aranea bruennichi</name>
    <dbReference type="NCBI Taxonomy" id="94029"/>
    <lineage>
        <taxon>Eukaryota</taxon>
        <taxon>Metazoa</taxon>
        <taxon>Ecdysozoa</taxon>
        <taxon>Arthropoda</taxon>
        <taxon>Chelicerata</taxon>
        <taxon>Arachnida</taxon>
        <taxon>Araneae</taxon>
        <taxon>Araneomorphae</taxon>
        <taxon>Entelegynae</taxon>
        <taxon>Araneoidea</taxon>
        <taxon>Araneidae</taxon>
        <taxon>Argiope</taxon>
    </lineage>
</organism>
<gene>
    <name evidence="2" type="ORF">HNY73_005638</name>
</gene>
<feature type="compositionally biased region" description="Low complexity" evidence="1">
    <location>
        <begin position="112"/>
        <end position="125"/>
    </location>
</feature>
<dbReference type="EMBL" id="JABXBU010000011">
    <property type="protein sequence ID" value="KAF8790650.1"/>
    <property type="molecule type" value="Genomic_DNA"/>
</dbReference>
<reference evidence="2" key="1">
    <citation type="journal article" date="2020" name="bioRxiv">
        <title>Chromosome-level reference genome of the European wasp spider Argiope bruennichi: a resource for studies on range expansion and evolutionary adaptation.</title>
        <authorList>
            <person name="Sheffer M.M."/>
            <person name="Hoppe A."/>
            <person name="Krehenwinkel H."/>
            <person name="Uhl G."/>
            <person name="Kuss A.W."/>
            <person name="Jensen L."/>
            <person name="Jensen C."/>
            <person name="Gillespie R.G."/>
            <person name="Hoff K.J."/>
            <person name="Prost S."/>
        </authorList>
    </citation>
    <scope>NUCLEOTIDE SEQUENCE</scope>
</reference>
<name>A0A8T0FMK9_ARGBR</name>
<reference evidence="2" key="2">
    <citation type="submission" date="2020-06" db="EMBL/GenBank/DDBJ databases">
        <authorList>
            <person name="Sheffer M."/>
        </authorList>
    </citation>
    <scope>NUCLEOTIDE SEQUENCE</scope>
</reference>
<dbReference type="AlphaFoldDB" id="A0A8T0FMK9"/>
<accession>A0A8T0FMK9</accession>
<proteinExistence type="predicted"/>
<keyword evidence="3" id="KW-1185">Reference proteome</keyword>
<evidence type="ECO:0000256" key="1">
    <source>
        <dbReference type="SAM" id="MobiDB-lite"/>
    </source>
</evidence>
<evidence type="ECO:0000313" key="2">
    <source>
        <dbReference type="EMBL" id="KAF8790650.1"/>
    </source>
</evidence>